<protein>
    <submittedName>
        <fullName evidence="1">Uncharacterized protein</fullName>
    </submittedName>
</protein>
<accession>A0A4Z2IRT0</accession>
<dbReference type="AlphaFoldDB" id="A0A4Z2IRT0"/>
<proteinExistence type="predicted"/>
<keyword evidence="2" id="KW-1185">Reference proteome</keyword>
<comment type="caution">
    <text evidence="1">The sequence shown here is derived from an EMBL/GenBank/DDBJ whole genome shotgun (WGS) entry which is preliminary data.</text>
</comment>
<gene>
    <name evidence="1" type="ORF">EYF80_009940</name>
</gene>
<evidence type="ECO:0000313" key="2">
    <source>
        <dbReference type="Proteomes" id="UP000314294"/>
    </source>
</evidence>
<reference evidence="1 2" key="1">
    <citation type="submission" date="2019-03" db="EMBL/GenBank/DDBJ databases">
        <title>First draft genome of Liparis tanakae, snailfish: a comprehensive survey of snailfish specific genes.</title>
        <authorList>
            <person name="Kim W."/>
            <person name="Song I."/>
            <person name="Jeong J.-H."/>
            <person name="Kim D."/>
            <person name="Kim S."/>
            <person name="Ryu S."/>
            <person name="Song J.Y."/>
            <person name="Lee S.K."/>
        </authorList>
    </citation>
    <scope>NUCLEOTIDE SEQUENCE [LARGE SCALE GENOMIC DNA]</scope>
    <source>
        <tissue evidence="1">Muscle</tissue>
    </source>
</reference>
<organism evidence="1 2">
    <name type="scientific">Liparis tanakae</name>
    <name type="common">Tanaka's snailfish</name>
    <dbReference type="NCBI Taxonomy" id="230148"/>
    <lineage>
        <taxon>Eukaryota</taxon>
        <taxon>Metazoa</taxon>
        <taxon>Chordata</taxon>
        <taxon>Craniata</taxon>
        <taxon>Vertebrata</taxon>
        <taxon>Euteleostomi</taxon>
        <taxon>Actinopterygii</taxon>
        <taxon>Neopterygii</taxon>
        <taxon>Teleostei</taxon>
        <taxon>Neoteleostei</taxon>
        <taxon>Acanthomorphata</taxon>
        <taxon>Eupercaria</taxon>
        <taxon>Perciformes</taxon>
        <taxon>Cottioidei</taxon>
        <taxon>Cottales</taxon>
        <taxon>Liparidae</taxon>
        <taxon>Liparis</taxon>
    </lineage>
</organism>
<dbReference type="Proteomes" id="UP000314294">
    <property type="component" value="Unassembled WGS sequence"/>
</dbReference>
<dbReference type="EMBL" id="SRLO01000060">
    <property type="protein sequence ID" value="TNN79903.1"/>
    <property type="molecule type" value="Genomic_DNA"/>
</dbReference>
<sequence>MENKRREEEVEVAVAVAVEVEEVEDTMRANHIDFELIFRLLDRHKSLLQVDLEITIVSLDVETSFCSLDFPVGRVGFHVKPCPG</sequence>
<evidence type="ECO:0000313" key="1">
    <source>
        <dbReference type="EMBL" id="TNN79903.1"/>
    </source>
</evidence>
<name>A0A4Z2IRT0_9TELE</name>